<dbReference type="SUPFAM" id="SSF51197">
    <property type="entry name" value="Clavaminate synthase-like"/>
    <property type="match status" value="1"/>
</dbReference>
<reference evidence="1 2" key="1">
    <citation type="journal article" date="2015" name="Parasitol. Res.">
        <title>Viruses in close associations with free-living amoebae.</title>
        <authorList>
            <person name="Scheid P."/>
        </authorList>
    </citation>
    <scope>NUCLEOTIDE SEQUENCE [LARGE SCALE GENOMIC DNA]</scope>
    <source>
        <strain evidence="1">KlaHel</strain>
    </source>
</reference>
<dbReference type="GeneID" id="23463030"/>
<dbReference type="EMBL" id="KP136319">
    <property type="protein sequence ID" value="AJF98113.1"/>
    <property type="molecule type" value="Genomic_DNA"/>
</dbReference>
<name>A0A0B5IZ10_9VIRU</name>
<dbReference type="Proteomes" id="UP000202511">
    <property type="component" value="Segment"/>
</dbReference>
<dbReference type="Gene3D" id="2.60.120.590">
    <property type="entry name" value="Alpha-ketoglutarate-dependent dioxygenase AlkB-like"/>
    <property type="match status" value="1"/>
</dbReference>
<sequence length="231" mass="24824">MDAVADALLDPSPLTLVDEYIDHARQCEIYRVRMPSRIAEAFSAILPLVGAPLAQEHRGGRQSAVFYSDIVSHCRHRDVDMSAMPMPPVIASAINALMDHLGVPLNSVLVDCCADGHDAISPHPVAGGACVPQESVALSVVGDAFAQRALPRYPGCPYVVLIGMGATRTIHFVDKGTGHTVLAHSVGDGEAVILAGHTHEHYLYAVPMEPFVREPHYHLVLCNRAIDASQE</sequence>
<evidence type="ECO:0000313" key="2">
    <source>
        <dbReference type="Proteomes" id="UP000202511"/>
    </source>
</evidence>
<dbReference type="KEGG" id="vg:23463030"/>
<dbReference type="InterPro" id="IPR037151">
    <property type="entry name" value="AlkB-like_sf"/>
</dbReference>
<protein>
    <submittedName>
        <fullName evidence="1">Uncharacterized protein</fullName>
    </submittedName>
</protein>
<evidence type="ECO:0000313" key="1">
    <source>
        <dbReference type="EMBL" id="AJF98113.1"/>
    </source>
</evidence>
<accession>A0A0B5IZ10</accession>
<proteinExistence type="predicted"/>
<dbReference type="RefSeq" id="YP_009120348.1">
    <property type="nucleotide sequence ID" value="NC_026440.1"/>
</dbReference>
<organism evidence="1 2">
    <name type="scientific">Pandoravirus inopinatum</name>
    <dbReference type="NCBI Taxonomy" id="1605721"/>
    <lineage>
        <taxon>Viruses</taxon>
        <taxon>Pandoravirus</taxon>
    </lineage>
</organism>